<dbReference type="GO" id="GO:0003700">
    <property type="term" value="F:DNA-binding transcription factor activity"/>
    <property type="evidence" value="ECO:0007669"/>
    <property type="project" value="InterPro"/>
</dbReference>
<keyword evidence="3" id="KW-0804">Transcription</keyword>
<dbReference type="InterPro" id="IPR036390">
    <property type="entry name" value="WH_DNA-bd_sf"/>
</dbReference>
<feature type="domain" description="HTH marR-type" evidence="4">
    <location>
        <begin position="1"/>
        <end position="141"/>
    </location>
</feature>
<dbReference type="SUPFAM" id="SSF46785">
    <property type="entry name" value="Winged helix' DNA-binding domain"/>
    <property type="match status" value="1"/>
</dbReference>
<sequence length="151" mass="18078">MDKIEQFNINSKELLNKIEWLEKFKLQAALKGYTPSEVHCIEAIEKIKNPNVIKLASSLYLTRGAISKLTKKLIEKKLIESYKETNNKKEVYFKLTSRGKEIYEIHEKLNEEFRERDNIVFEQLTEVQFNYVLDFQEKYLKHLDMEIKKMV</sequence>
<dbReference type="InterPro" id="IPR036388">
    <property type="entry name" value="WH-like_DNA-bd_sf"/>
</dbReference>
<evidence type="ECO:0000259" key="4">
    <source>
        <dbReference type="PROSITE" id="PS50995"/>
    </source>
</evidence>
<keyword evidence="1" id="KW-0805">Transcription regulation</keyword>
<dbReference type="RefSeq" id="WP_103161364.1">
    <property type="nucleotide sequence ID" value="NZ_BKAW01000023.1"/>
</dbReference>
<evidence type="ECO:0000313" key="6">
    <source>
        <dbReference type="Proteomes" id="UP000321839"/>
    </source>
</evidence>
<accession>A0AB34ANS4</accession>
<evidence type="ECO:0000313" key="5">
    <source>
        <dbReference type="EMBL" id="GEQ04079.1"/>
    </source>
</evidence>
<dbReference type="SMART" id="SM00347">
    <property type="entry name" value="HTH_MARR"/>
    <property type="match status" value="1"/>
</dbReference>
<evidence type="ECO:0000256" key="2">
    <source>
        <dbReference type="ARBA" id="ARBA00023125"/>
    </source>
</evidence>
<organism evidence="5 6">
    <name type="scientific">Staphylococcus ureilyticus</name>
    <name type="common">Staphylococcus cohnii subsp. urealyticus</name>
    <dbReference type="NCBI Taxonomy" id="94138"/>
    <lineage>
        <taxon>Bacteria</taxon>
        <taxon>Bacillati</taxon>
        <taxon>Bacillota</taxon>
        <taxon>Bacilli</taxon>
        <taxon>Bacillales</taxon>
        <taxon>Staphylococcaceae</taxon>
        <taxon>Staphylococcus</taxon>
        <taxon>Staphylococcus cohnii species complex</taxon>
    </lineage>
</organism>
<evidence type="ECO:0000256" key="1">
    <source>
        <dbReference type="ARBA" id="ARBA00023015"/>
    </source>
</evidence>
<dbReference type="GO" id="GO:0003677">
    <property type="term" value="F:DNA binding"/>
    <property type="evidence" value="ECO:0007669"/>
    <property type="project" value="UniProtKB-KW"/>
</dbReference>
<dbReference type="PROSITE" id="PS50995">
    <property type="entry name" value="HTH_MARR_2"/>
    <property type="match status" value="1"/>
</dbReference>
<keyword evidence="6" id="KW-1185">Reference proteome</keyword>
<dbReference type="Proteomes" id="UP000321839">
    <property type="component" value="Unassembled WGS sequence"/>
</dbReference>
<dbReference type="PANTHER" id="PTHR35790:SF4">
    <property type="entry name" value="HTH-TYPE TRANSCRIPTIONAL REGULATOR PCHR"/>
    <property type="match status" value="1"/>
</dbReference>
<protein>
    <submittedName>
        <fullName evidence="5">MarR family transcriptional regulator</fullName>
    </submittedName>
</protein>
<dbReference type="EMBL" id="BKAW01000023">
    <property type="protein sequence ID" value="GEQ04079.1"/>
    <property type="molecule type" value="Genomic_DNA"/>
</dbReference>
<dbReference type="Gene3D" id="1.10.10.10">
    <property type="entry name" value="Winged helix-like DNA-binding domain superfamily/Winged helix DNA-binding domain"/>
    <property type="match status" value="1"/>
</dbReference>
<comment type="caution">
    <text evidence="5">The sequence shown here is derived from an EMBL/GenBank/DDBJ whole genome shotgun (WGS) entry which is preliminary data.</text>
</comment>
<evidence type="ECO:0000256" key="3">
    <source>
        <dbReference type="ARBA" id="ARBA00023163"/>
    </source>
</evidence>
<reference evidence="5 6" key="1">
    <citation type="submission" date="2019-07" db="EMBL/GenBank/DDBJ databases">
        <title>Whole genome shotgun sequence of Staphylococcus cohnii subsp. urealyticus NBRC 109766.</title>
        <authorList>
            <person name="Hosoyama A."/>
            <person name="Uohara A."/>
            <person name="Ohji S."/>
            <person name="Ichikawa N."/>
        </authorList>
    </citation>
    <scope>NUCLEOTIDE SEQUENCE [LARGE SCALE GENOMIC DNA]</scope>
    <source>
        <strain evidence="5 6">NBRC 109766</strain>
    </source>
</reference>
<proteinExistence type="predicted"/>
<dbReference type="Pfam" id="PF01047">
    <property type="entry name" value="MarR"/>
    <property type="match status" value="1"/>
</dbReference>
<keyword evidence="2" id="KW-0238">DNA-binding</keyword>
<dbReference type="AlphaFoldDB" id="A0AB34ANS4"/>
<dbReference type="InterPro" id="IPR000835">
    <property type="entry name" value="HTH_MarR-typ"/>
</dbReference>
<gene>
    <name evidence="5" type="ORF">SCO02_25200</name>
</gene>
<dbReference type="PANTHER" id="PTHR35790">
    <property type="entry name" value="HTH-TYPE TRANSCRIPTIONAL REGULATOR PCHR"/>
    <property type="match status" value="1"/>
</dbReference>
<name>A0AB34ANS4_STAUR</name>
<dbReference type="InterPro" id="IPR052067">
    <property type="entry name" value="Metal_resp_HTH_trans_reg"/>
</dbReference>